<keyword evidence="1" id="KW-0812">Transmembrane</keyword>
<proteinExistence type="predicted"/>
<evidence type="ECO:0000256" key="1">
    <source>
        <dbReference type="SAM" id="Phobius"/>
    </source>
</evidence>
<organism evidence="2 3">
    <name type="scientific">Fusarium mangiferae</name>
    <name type="common">Mango malformation disease fungus</name>
    <dbReference type="NCBI Taxonomy" id="192010"/>
    <lineage>
        <taxon>Eukaryota</taxon>
        <taxon>Fungi</taxon>
        <taxon>Dikarya</taxon>
        <taxon>Ascomycota</taxon>
        <taxon>Pezizomycotina</taxon>
        <taxon>Sordariomycetes</taxon>
        <taxon>Hypocreomycetidae</taxon>
        <taxon>Hypocreales</taxon>
        <taxon>Nectriaceae</taxon>
        <taxon>Fusarium</taxon>
        <taxon>Fusarium fujikuroi species complex</taxon>
    </lineage>
</organism>
<dbReference type="EMBL" id="FCQH01000001">
    <property type="protein sequence ID" value="CVK83955.1"/>
    <property type="molecule type" value="Genomic_DNA"/>
</dbReference>
<protein>
    <submittedName>
        <fullName evidence="2">Uncharacterized protein</fullName>
    </submittedName>
</protein>
<sequence>MVEKFGLSFDVFHATAWFLLAKGREEFRLAATVYVAVPEVVADYYCGYHVDIQVVEASIVPFPTSAAAPTAVTVAPSTVGFTSKGLLAVVIRVTRDPVTITPSIVPFGPAPWATVGDISVPAAAALLPAPSFTITAVFLLSVIALSLLQ</sequence>
<name>A0A1L7SC56_FUSMA</name>
<dbReference type="VEuPathDB" id="FungiDB:FMAN_01195"/>
<dbReference type="Proteomes" id="UP000184255">
    <property type="component" value="Unassembled WGS sequence"/>
</dbReference>
<dbReference type="RefSeq" id="XP_041676532.1">
    <property type="nucleotide sequence ID" value="XM_041832030.1"/>
</dbReference>
<reference evidence="3" key="1">
    <citation type="journal article" date="2016" name="Genome Biol. Evol.">
        <title>Comparative 'omics' of the Fusarium fujikuroi species complex highlights differences in genetic potential and metabolite synthesis.</title>
        <authorList>
            <person name="Niehaus E.-M."/>
            <person name="Muensterkoetter M."/>
            <person name="Proctor R.H."/>
            <person name="Brown D.W."/>
            <person name="Sharon A."/>
            <person name="Idan Y."/>
            <person name="Oren-Young L."/>
            <person name="Sieber C.M."/>
            <person name="Novak O."/>
            <person name="Pencik A."/>
            <person name="Tarkowska D."/>
            <person name="Hromadova K."/>
            <person name="Freeman S."/>
            <person name="Maymon M."/>
            <person name="Elazar M."/>
            <person name="Youssef S.A."/>
            <person name="El-Shabrawy E.S.M."/>
            <person name="Shalaby A.B.A."/>
            <person name="Houterman P."/>
            <person name="Brock N.L."/>
            <person name="Burkhardt I."/>
            <person name="Tsavkelova E.A."/>
            <person name="Dickschat J.S."/>
            <person name="Galuszka P."/>
            <person name="Gueldener U."/>
            <person name="Tudzynski B."/>
        </authorList>
    </citation>
    <scope>NUCLEOTIDE SEQUENCE [LARGE SCALE GENOMIC DNA]</scope>
    <source>
        <strain evidence="3">MRC7560</strain>
    </source>
</reference>
<dbReference type="AlphaFoldDB" id="A0A1L7SC56"/>
<evidence type="ECO:0000313" key="3">
    <source>
        <dbReference type="Proteomes" id="UP000184255"/>
    </source>
</evidence>
<dbReference type="GeneID" id="65080467"/>
<keyword evidence="1" id="KW-0472">Membrane</keyword>
<accession>A0A1L7SC56</accession>
<comment type="caution">
    <text evidence="2">The sequence shown here is derived from an EMBL/GenBank/DDBJ whole genome shotgun (WGS) entry which is preliminary data.</text>
</comment>
<gene>
    <name evidence="2" type="ORF">FMAN_01195</name>
</gene>
<keyword evidence="3" id="KW-1185">Reference proteome</keyword>
<keyword evidence="1" id="KW-1133">Transmembrane helix</keyword>
<feature type="transmembrane region" description="Helical" evidence="1">
    <location>
        <begin position="129"/>
        <end position="148"/>
    </location>
</feature>
<evidence type="ECO:0000313" key="2">
    <source>
        <dbReference type="EMBL" id="CVK83955.1"/>
    </source>
</evidence>